<accession>A0A1I0W366</accession>
<dbReference type="EMBL" id="FOKG01000001">
    <property type="protein sequence ID" value="SFA82788.1"/>
    <property type="molecule type" value="Genomic_DNA"/>
</dbReference>
<dbReference type="SUPFAM" id="SSF53850">
    <property type="entry name" value="Periplasmic binding protein-like II"/>
    <property type="match status" value="1"/>
</dbReference>
<feature type="signal peptide" evidence="1">
    <location>
        <begin position="1"/>
        <end position="27"/>
    </location>
</feature>
<dbReference type="AlphaFoldDB" id="A0A1I0W366"/>
<keyword evidence="1" id="KW-0732">Signal</keyword>
<proteinExistence type="predicted"/>
<dbReference type="PROSITE" id="PS51257">
    <property type="entry name" value="PROKAR_LIPOPROTEIN"/>
    <property type="match status" value="1"/>
</dbReference>
<dbReference type="Pfam" id="PF04069">
    <property type="entry name" value="OpuAC"/>
    <property type="match status" value="1"/>
</dbReference>
<evidence type="ECO:0000313" key="3">
    <source>
        <dbReference type="EMBL" id="SFA82788.1"/>
    </source>
</evidence>
<gene>
    <name evidence="3" type="ORF">SAMN05216266_101683</name>
</gene>
<dbReference type="Gene3D" id="3.40.190.120">
    <property type="entry name" value="Osmoprotection protein (prox), domain 2"/>
    <property type="match status" value="1"/>
</dbReference>
<dbReference type="RefSeq" id="WP_091669119.1">
    <property type="nucleotide sequence ID" value="NZ_FOKG01000001.1"/>
</dbReference>
<organism evidence="3 4">
    <name type="scientific">Amycolatopsis marina</name>
    <dbReference type="NCBI Taxonomy" id="490629"/>
    <lineage>
        <taxon>Bacteria</taxon>
        <taxon>Bacillati</taxon>
        <taxon>Actinomycetota</taxon>
        <taxon>Actinomycetes</taxon>
        <taxon>Pseudonocardiales</taxon>
        <taxon>Pseudonocardiaceae</taxon>
        <taxon>Amycolatopsis</taxon>
    </lineage>
</organism>
<dbReference type="STRING" id="490629.SAMN05216266_101683"/>
<evidence type="ECO:0000259" key="2">
    <source>
        <dbReference type="Pfam" id="PF04069"/>
    </source>
</evidence>
<dbReference type="OrthoDB" id="9781705at2"/>
<evidence type="ECO:0000256" key="1">
    <source>
        <dbReference type="SAM" id="SignalP"/>
    </source>
</evidence>
<dbReference type="Gene3D" id="3.40.190.10">
    <property type="entry name" value="Periplasmic binding protein-like II"/>
    <property type="match status" value="1"/>
</dbReference>
<dbReference type="CDD" id="cd13611">
    <property type="entry name" value="PBP2_YehZ"/>
    <property type="match status" value="1"/>
</dbReference>
<dbReference type="InterPro" id="IPR007210">
    <property type="entry name" value="ABC_Gly_betaine_transp_sub-bd"/>
</dbReference>
<evidence type="ECO:0000313" key="4">
    <source>
        <dbReference type="Proteomes" id="UP000243799"/>
    </source>
</evidence>
<name>A0A1I0W366_9PSEU</name>
<sequence>MKHRLKAALGTALLGVSLAGCGLDVNAALPYKVEPGSIQAVPELAGVDVTVGSKDFTEQILLGYMAELALSAAGADVTDLTDIKGSSSSRQALLSGEVDVMWEYTGTGWINYLGNEQPVPGGEQAQYEATRKADLEQNGVVWLDYSPLNNQYGLATTEEYAAQHDLATTSDLAAFLKENPAEAVYCLETEFISRQDGFPAAENTYGLPVAQVMQFGIGAIYAAVDGGTCPIGEVFTTDGRIAGLGLRVMEDDKLAFPQYNAAITVRKEYLDAHPQIADVLQPVSDALDNETLIELNKQVDVDGREPGEVARDWMVEQGFITTPDT</sequence>
<dbReference type="Proteomes" id="UP000243799">
    <property type="component" value="Unassembled WGS sequence"/>
</dbReference>
<dbReference type="GO" id="GO:0043190">
    <property type="term" value="C:ATP-binding cassette (ABC) transporter complex"/>
    <property type="evidence" value="ECO:0007669"/>
    <property type="project" value="InterPro"/>
</dbReference>
<keyword evidence="4" id="KW-1185">Reference proteome</keyword>
<reference evidence="4" key="1">
    <citation type="submission" date="2016-10" db="EMBL/GenBank/DDBJ databases">
        <authorList>
            <person name="Varghese N."/>
            <person name="Submissions S."/>
        </authorList>
    </citation>
    <scope>NUCLEOTIDE SEQUENCE [LARGE SCALE GENOMIC DNA]</scope>
    <source>
        <strain evidence="4">CGMCC 4.3568</strain>
    </source>
</reference>
<feature type="domain" description="ABC-type glycine betaine transport system substrate-binding" evidence="2">
    <location>
        <begin position="48"/>
        <end position="314"/>
    </location>
</feature>
<feature type="chain" id="PRO_5017311516" evidence="1">
    <location>
        <begin position="28"/>
        <end position="325"/>
    </location>
</feature>
<protein>
    <submittedName>
        <fullName evidence="3">Osmoprotectant transport system substrate-binding protein</fullName>
    </submittedName>
</protein>
<dbReference type="GO" id="GO:0022857">
    <property type="term" value="F:transmembrane transporter activity"/>
    <property type="evidence" value="ECO:0007669"/>
    <property type="project" value="InterPro"/>
</dbReference>